<evidence type="ECO:0000256" key="2">
    <source>
        <dbReference type="ARBA" id="ARBA00022692"/>
    </source>
</evidence>
<feature type="region of interest" description="Disordered" evidence="6">
    <location>
        <begin position="409"/>
        <end position="483"/>
    </location>
</feature>
<feature type="compositionally biased region" description="Basic and acidic residues" evidence="6">
    <location>
        <begin position="466"/>
        <end position="476"/>
    </location>
</feature>
<dbReference type="EMBL" id="JAPDRK010000001">
    <property type="protein sequence ID" value="KAJ9616658.1"/>
    <property type="molecule type" value="Genomic_DNA"/>
</dbReference>
<feature type="transmembrane region" description="Helical" evidence="7">
    <location>
        <begin position="201"/>
        <end position="222"/>
    </location>
</feature>
<feature type="transmembrane region" description="Helical" evidence="7">
    <location>
        <begin position="141"/>
        <end position="166"/>
    </location>
</feature>
<dbReference type="InterPro" id="IPR052337">
    <property type="entry name" value="SAT4-like"/>
</dbReference>
<evidence type="ECO:0000313" key="10">
    <source>
        <dbReference type="Proteomes" id="UP001172673"/>
    </source>
</evidence>
<dbReference type="InterPro" id="IPR049326">
    <property type="entry name" value="Rhodopsin_dom_fungi"/>
</dbReference>
<evidence type="ECO:0000256" key="3">
    <source>
        <dbReference type="ARBA" id="ARBA00022989"/>
    </source>
</evidence>
<evidence type="ECO:0000313" key="9">
    <source>
        <dbReference type="EMBL" id="KAJ9616658.1"/>
    </source>
</evidence>
<protein>
    <recommendedName>
        <fullName evidence="8">Rhodopsin domain-containing protein</fullName>
    </recommendedName>
</protein>
<gene>
    <name evidence="9" type="ORF">H2200_000377</name>
</gene>
<comment type="similarity">
    <text evidence="5">Belongs to the SAT4 family.</text>
</comment>
<reference evidence="9" key="1">
    <citation type="submission" date="2022-10" db="EMBL/GenBank/DDBJ databases">
        <title>Culturing micro-colonial fungi from biological soil crusts in the Mojave desert and describing Neophaeococcomyces mojavensis, and introducing the new genera and species Taxawa tesnikishii.</title>
        <authorList>
            <person name="Kurbessoian T."/>
            <person name="Stajich J.E."/>
        </authorList>
    </citation>
    <scope>NUCLEOTIDE SEQUENCE</scope>
    <source>
        <strain evidence="9">TK_41</strain>
    </source>
</reference>
<dbReference type="Pfam" id="PF20684">
    <property type="entry name" value="Fung_rhodopsin"/>
    <property type="match status" value="1"/>
</dbReference>
<dbReference type="Proteomes" id="UP001172673">
    <property type="component" value="Unassembled WGS sequence"/>
</dbReference>
<dbReference type="AlphaFoldDB" id="A0AA39CQW0"/>
<keyword evidence="4 7" id="KW-0472">Membrane</keyword>
<dbReference type="PANTHER" id="PTHR33048">
    <property type="entry name" value="PTH11-LIKE INTEGRAL MEMBRANE PROTEIN (AFU_ORTHOLOGUE AFUA_5G11245)"/>
    <property type="match status" value="1"/>
</dbReference>
<keyword evidence="3 7" id="KW-1133">Transmembrane helix</keyword>
<comment type="subcellular location">
    <subcellularLocation>
        <location evidence="1">Membrane</location>
        <topology evidence="1">Multi-pass membrane protein</topology>
    </subcellularLocation>
</comment>
<keyword evidence="2 7" id="KW-0812">Transmembrane</keyword>
<dbReference type="GO" id="GO:0016020">
    <property type="term" value="C:membrane"/>
    <property type="evidence" value="ECO:0007669"/>
    <property type="project" value="UniProtKB-SubCell"/>
</dbReference>
<proteinExistence type="inferred from homology"/>
<organism evidence="9 10">
    <name type="scientific">Cladophialophora chaetospira</name>
    <dbReference type="NCBI Taxonomy" id="386627"/>
    <lineage>
        <taxon>Eukaryota</taxon>
        <taxon>Fungi</taxon>
        <taxon>Dikarya</taxon>
        <taxon>Ascomycota</taxon>
        <taxon>Pezizomycotina</taxon>
        <taxon>Eurotiomycetes</taxon>
        <taxon>Chaetothyriomycetidae</taxon>
        <taxon>Chaetothyriales</taxon>
        <taxon>Herpotrichiellaceae</taxon>
        <taxon>Cladophialophora</taxon>
    </lineage>
</organism>
<comment type="caution">
    <text evidence="9">The sequence shown here is derived from an EMBL/GenBank/DDBJ whole genome shotgun (WGS) entry which is preliminary data.</text>
</comment>
<evidence type="ECO:0000259" key="8">
    <source>
        <dbReference type="Pfam" id="PF20684"/>
    </source>
</evidence>
<evidence type="ECO:0000256" key="7">
    <source>
        <dbReference type="SAM" id="Phobius"/>
    </source>
</evidence>
<feature type="transmembrane region" description="Helical" evidence="7">
    <location>
        <begin position="63"/>
        <end position="82"/>
    </location>
</feature>
<feature type="domain" description="Rhodopsin" evidence="8">
    <location>
        <begin position="47"/>
        <end position="295"/>
    </location>
</feature>
<feature type="region of interest" description="Disordered" evidence="6">
    <location>
        <begin position="309"/>
        <end position="335"/>
    </location>
</feature>
<sequence>MVDTLHPPLSVIATWPKPNYVDPETRGQGLVYLCIIFAAIGILIGAARLYSRLFITKAPGLDDALVMVALGFLTALMVLVIIGNKDFYSGRHVWDIPPSSFVGARINIWASLWCYIIGITLIKISVLLFYRRLSVKFSRAFLIATWIGIVYNVLYILSFGLTLLLMCRPLHAYWDEFDPVWATTHHFSCAREGAALPASSAFSVAGDFYATLLPLILVYYLDLPRRQKFALYGLFALGFMAVAAGVVRTILMYNLLNKDYDFTWELWLTWVWAVLELYMALIAASAPSLKPFFQRFFVESINSIGRSSRRRREYGAGGGTGPRSVKGTNTTTTTDAHTSVTFSKDVERGNRPWLESNERSVSQQSWFLRDGADAGTRHLELRTTEDGRRMIPMRVYRQEEDGLSALPGQAYTDPMHRGHSSSPISRQEEDGLSALPGQNYMDRMRRGHSKSPTPRLDWPLPAQGTEPREFLAEHRLSRYSSNG</sequence>
<feature type="transmembrane region" description="Helical" evidence="7">
    <location>
        <begin position="229"/>
        <end position="255"/>
    </location>
</feature>
<name>A0AA39CQW0_9EURO</name>
<evidence type="ECO:0000256" key="4">
    <source>
        <dbReference type="ARBA" id="ARBA00023136"/>
    </source>
</evidence>
<accession>A0AA39CQW0</accession>
<evidence type="ECO:0000256" key="6">
    <source>
        <dbReference type="SAM" id="MobiDB-lite"/>
    </source>
</evidence>
<evidence type="ECO:0000256" key="5">
    <source>
        <dbReference type="ARBA" id="ARBA00038359"/>
    </source>
</evidence>
<keyword evidence="10" id="KW-1185">Reference proteome</keyword>
<feature type="transmembrane region" description="Helical" evidence="7">
    <location>
        <begin position="108"/>
        <end position="129"/>
    </location>
</feature>
<evidence type="ECO:0000256" key="1">
    <source>
        <dbReference type="ARBA" id="ARBA00004141"/>
    </source>
</evidence>
<feature type="transmembrane region" description="Helical" evidence="7">
    <location>
        <begin position="30"/>
        <end position="51"/>
    </location>
</feature>
<dbReference type="PANTHER" id="PTHR33048:SF129">
    <property type="entry name" value="INTEGRAL MEMBRANE PROTEIN-RELATED"/>
    <property type="match status" value="1"/>
</dbReference>
<feature type="transmembrane region" description="Helical" evidence="7">
    <location>
        <begin position="267"/>
        <end position="286"/>
    </location>
</feature>